<dbReference type="Proteomes" id="UP001501447">
    <property type="component" value="Unassembled WGS sequence"/>
</dbReference>
<dbReference type="SMART" id="SM00220">
    <property type="entry name" value="S_TKc"/>
    <property type="match status" value="1"/>
</dbReference>
<dbReference type="SUPFAM" id="SSF158745">
    <property type="entry name" value="LanC-like"/>
    <property type="match status" value="1"/>
</dbReference>
<dbReference type="Pfam" id="PF25816">
    <property type="entry name" value="RamC_N"/>
    <property type="match status" value="1"/>
</dbReference>
<dbReference type="SUPFAM" id="SSF56112">
    <property type="entry name" value="Protein kinase-like (PK-like)"/>
    <property type="match status" value="1"/>
</dbReference>
<organism evidence="3 4">
    <name type="scientific">Streptomyces axinellae</name>
    <dbReference type="NCBI Taxonomy" id="552788"/>
    <lineage>
        <taxon>Bacteria</taxon>
        <taxon>Bacillati</taxon>
        <taxon>Actinomycetota</taxon>
        <taxon>Actinomycetes</taxon>
        <taxon>Kitasatosporales</taxon>
        <taxon>Streptomycetaceae</taxon>
        <taxon>Streptomyces</taxon>
    </lineage>
</organism>
<keyword evidence="4" id="KW-1185">Reference proteome</keyword>
<dbReference type="InterPro" id="IPR011009">
    <property type="entry name" value="Kinase-like_dom_sf"/>
</dbReference>
<dbReference type="Gene3D" id="1.10.510.10">
    <property type="entry name" value="Transferase(Phosphotransferase) domain 1"/>
    <property type="match status" value="1"/>
</dbReference>
<dbReference type="SMART" id="SM01260">
    <property type="entry name" value="LANC_like"/>
    <property type="match status" value="1"/>
</dbReference>
<dbReference type="Pfam" id="PF00069">
    <property type="entry name" value="Pkinase"/>
    <property type="match status" value="1"/>
</dbReference>
<evidence type="ECO:0000313" key="4">
    <source>
        <dbReference type="Proteomes" id="UP001501447"/>
    </source>
</evidence>
<dbReference type="RefSeq" id="WP_344565783.1">
    <property type="nucleotide sequence ID" value="NZ_BAAARJ010000008.1"/>
</dbReference>
<feature type="region of interest" description="Disordered" evidence="1">
    <location>
        <begin position="892"/>
        <end position="930"/>
    </location>
</feature>
<gene>
    <name evidence="3" type="primary">lanKC</name>
    <name evidence="3" type="ORF">GCM10009863_28070</name>
</gene>
<evidence type="ECO:0000256" key="1">
    <source>
        <dbReference type="SAM" id="MobiDB-lite"/>
    </source>
</evidence>
<dbReference type="Gene3D" id="1.50.10.20">
    <property type="match status" value="2"/>
</dbReference>
<reference evidence="4" key="1">
    <citation type="journal article" date="2019" name="Int. J. Syst. Evol. Microbiol.">
        <title>The Global Catalogue of Microorganisms (GCM) 10K type strain sequencing project: providing services to taxonomists for standard genome sequencing and annotation.</title>
        <authorList>
            <consortium name="The Broad Institute Genomics Platform"/>
            <consortium name="The Broad Institute Genome Sequencing Center for Infectious Disease"/>
            <person name="Wu L."/>
            <person name="Ma J."/>
        </authorList>
    </citation>
    <scope>NUCLEOTIDE SEQUENCE [LARGE SCALE GENOMIC DNA]</scope>
    <source>
        <strain evidence="4">JCM 16373</strain>
    </source>
</reference>
<feature type="compositionally biased region" description="Low complexity" evidence="1">
    <location>
        <begin position="915"/>
        <end position="930"/>
    </location>
</feature>
<sequence length="930" mass="99475">MDKRYEIFCLADRYFYDTPDRLSDSTDRAGEPAGFPVSHRPVPAGWRRTRSGDWLELRPVKGEFPVQGWKIHASACLDNADAVGTAVWDYCVPRGIPFKFVPARTHLYLRNAKYAGRGTSGKFATIYPSDDAQLETILDELGGILRGQDGPYILTDLRWHDGPLYVRYGGFAPRFCVDEKGELVPAVEDASGHLVPDRKDPAFRVPDGVELPAFLRPHFEARASTGVGELPYRIERALHFSNGGGVYGGTDRRDGQRVVLKEARPHAGLAADGADAVTRLEREKAALDQLAGLRVVPAVRDWFELDGHRFLVMDELPGQTLNSFFAKRHPLLSSDPDPEAVARHAAWALRIHRLVEEAVEAVHARGIVFNDLHMFNIMVAPDEQSVALLDFEAAAPAVENPRQIVAHPGFIAPHDRERYDIDRYALACLRLALLIPMTTLLAVDRGKAADLARIAAEQFPDVPGEWLREAVATIEGTPQSPPPPSTSVSTPPPAARPAPPSPPVSPPPSVSAPPLASRPPASPAEWPAARESMAAAILASATPDRDDRLFPGDIAQFANGGGLGLAHGAAGVLHALAETGAATCPEGEEWLLRHTDSPPRGTPLGLYDGLPGISCVLARFGHTKRALELTERVLDEKWQRLGSSLYGGLAGLGLALDQLADVTGELGLRAHAWEAAHLLARRLAPASGEGASPGAIGDPLGTGPAPAPRRAGLLYGASGAALFFLRLYERRGDPALLDLAESALARDLALCVRDSSGTLQVDEGNRIMPYLGAGSVGIAAVLDDFLVHRPEHAAFTQARLDILPAARMRYYAQPGLFQGRAGLLLHLSRTTTPGVTEADRAAQLDGLSWYGMTYRGALAFPGDQMMRLSMDLATGTAGCLLAAGAAAAVRDGNPLPSLPFLPPPQASTPPPRASTPPLASTSPPSANTPS</sequence>
<evidence type="ECO:0000259" key="2">
    <source>
        <dbReference type="PROSITE" id="PS50011"/>
    </source>
</evidence>
<dbReference type="InterPro" id="IPR057929">
    <property type="entry name" value="RamC_N"/>
</dbReference>
<proteinExistence type="predicted"/>
<dbReference type="EMBL" id="BAAARJ010000008">
    <property type="protein sequence ID" value="GAA2612734.1"/>
    <property type="molecule type" value="Genomic_DNA"/>
</dbReference>
<protein>
    <submittedName>
        <fullName evidence="3">Class III lanthionine synthetase LanKC</fullName>
    </submittedName>
</protein>
<dbReference type="InterPro" id="IPR053524">
    <property type="entry name" value="Aerial_hyphae_peptide-synth"/>
</dbReference>
<feature type="region of interest" description="Disordered" evidence="1">
    <location>
        <begin position="475"/>
        <end position="528"/>
    </location>
</feature>
<feature type="compositionally biased region" description="Pro residues" evidence="1">
    <location>
        <begin position="479"/>
        <end position="522"/>
    </location>
</feature>
<accession>A0ABP6CIM2</accession>
<feature type="compositionally biased region" description="Pro residues" evidence="1">
    <location>
        <begin position="896"/>
        <end position="914"/>
    </location>
</feature>
<name>A0ABP6CIM2_9ACTN</name>
<dbReference type="NCBIfam" id="NF038151">
    <property type="entry name" value="lanthi_synth_III"/>
    <property type="match status" value="1"/>
</dbReference>
<dbReference type="PROSITE" id="PS50011">
    <property type="entry name" value="PROTEIN_KINASE_DOM"/>
    <property type="match status" value="1"/>
</dbReference>
<comment type="caution">
    <text evidence="3">The sequence shown here is derived from an EMBL/GenBank/DDBJ whole genome shotgun (WGS) entry which is preliminary data.</text>
</comment>
<evidence type="ECO:0000313" key="3">
    <source>
        <dbReference type="EMBL" id="GAA2612734.1"/>
    </source>
</evidence>
<dbReference type="InterPro" id="IPR058053">
    <property type="entry name" value="RamC_C"/>
</dbReference>
<feature type="domain" description="Protein kinase" evidence="2">
    <location>
        <begin position="232"/>
        <end position="538"/>
    </location>
</feature>
<dbReference type="InterPro" id="IPR000719">
    <property type="entry name" value="Prot_kinase_dom"/>
</dbReference>
<dbReference type="CDD" id="cd04791">
    <property type="entry name" value="LanC_SerThrkinase"/>
    <property type="match status" value="1"/>
</dbReference>
<dbReference type="InterPro" id="IPR007822">
    <property type="entry name" value="LANC-like"/>
</dbReference>